<dbReference type="PANTHER" id="PTHR11070">
    <property type="entry name" value="UVRD / RECB / PCRA DNA HELICASE FAMILY MEMBER"/>
    <property type="match status" value="1"/>
</dbReference>
<evidence type="ECO:0000256" key="1">
    <source>
        <dbReference type="ARBA" id="ARBA00022741"/>
    </source>
</evidence>
<keyword evidence="1 5" id="KW-0547">Nucleotide-binding</keyword>
<dbReference type="Gene3D" id="3.40.50.300">
    <property type="entry name" value="P-loop containing nucleotide triphosphate hydrolases"/>
    <property type="match status" value="2"/>
</dbReference>
<feature type="domain" description="UvrD-like helicase ATP-binding" evidence="6">
    <location>
        <begin position="170"/>
        <end position="552"/>
    </location>
</feature>
<accession>C8NIJ7</accession>
<keyword evidence="8" id="KW-1185">Reference proteome</keyword>
<dbReference type="InterPro" id="IPR000212">
    <property type="entry name" value="DNA_helicase_UvrD/REP"/>
</dbReference>
<keyword evidence="2 5" id="KW-0378">Hydrolase</keyword>
<dbReference type="GO" id="GO:0000725">
    <property type="term" value="P:recombinational repair"/>
    <property type="evidence" value="ECO:0007669"/>
    <property type="project" value="TreeGrafter"/>
</dbReference>
<dbReference type="GO" id="GO:0043138">
    <property type="term" value="F:3'-5' DNA helicase activity"/>
    <property type="evidence" value="ECO:0007669"/>
    <property type="project" value="TreeGrafter"/>
</dbReference>
<dbReference type="InterPro" id="IPR027417">
    <property type="entry name" value="P-loop_NTPase"/>
</dbReference>
<evidence type="ECO:0000313" key="7">
    <source>
        <dbReference type="EMBL" id="EEW36394.1"/>
    </source>
</evidence>
<comment type="caution">
    <text evidence="7">The sequence shown here is derived from an EMBL/GenBank/DDBJ whole genome shotgun (WGS) entry which is preliminary data.</text>
</comment>
<dbReference type="GeneID" id="78412497"/>
<dbReference type="InterPro" id="IPR027785">
    <property type="entry name" value="UvrD-like_helicase_C"/>
</dbReference>
<dbReference type="SUPFAM" id="SSF52540">
    <property type="entry name" value="P-loop containing nucleoside triphosphate hydrolases"/>
    <property type="match status" value="1"/>
</dbReference>
<dbReference type="EMBL" id="ACKZ01000029">
    <property type="protein sequence ID" value="EEW36394.1"/>
    <property type="molecule type" value="Genomic_DNA"/>
</dbReference>
<protein>
    <recommendedName>
        <fullName evidence="6">UvrD-like helicase ATP-binding domain-containing protein</fullName>
    </recommendedName>
</protein>
<dbReference type="AlphaFoldDB" id="C8NIJ7"/>
<dbReference type="InterPro" id="IPR014016">
    <property type="entry name" value="UvrD-like_ATP-bd"/>
</dbReference>
<dbReference type="HOGENOM" id="CLU_010312_4_1_9"/>
<dbReference type="PROSITE" id="PS51198">
    <property type="entry name" value="UVRD_HELICASE_ATP_BIND"/>
    <property type="match status" value="1"/>
</dbReference>
<keyword evidence="4 5" id="KW-0067">ATP-binding</keyword>
<dbReference type="GO" id="GO:0005829">
    <property type="term" value="C:cytosol"/>
    <property type="evidence" value="ECO:0007669"/>
    <property type="project" value="TreeGrafter"/>
</dbReference>
<dbReference type="RefSeq" id="WP_005606322.1">
    <property type="nucleotide sequence ID" value="NZ_CP102283.1"/>
</dbReference>
<sequence length="714" mass="82373">MKNQNFQEEAKHLEGVKKLMEDKIAFEEKRLQERDLDITRQDTIQYGIQQLERQKESPYFGRIDVQFGKDEKVEKMYIGPATFFDEEDQVQVYDWRAPIASLFYEGTLGELHYETPNGAQKAQAFLKRDIVIKKGTLQSVYDIENEESLLMEALSAPTNKDGHLEGITATIQKEQNEIIRLNPKDWLIVNGCAGSGKTTILLQRIAYLMYQAKDKRMSDMLLLSRNQLFAKYVSHVIPSLTGSELYQQTLAQHTIELYRKMYLHKTTTLSQVPTRKVYLTDSEWIALVHRNLQGLTAKDLPYRAIGIKGQAVFTMKDYEKLTENVNVTLPLHQQLTQMQTVLERTLKRRLNKFFMSEKAKAVYESMNAMQIEVLMKDVETKSEAEYFQVLGQKVFEKEVLEVTQQVEMFAFVDIAYLVQQWMPQAKARRQELEKMDNAPIPLKKIEGSRLQVTAEGIRLLQYVATRVTPVRDYVGYSHLFIDEVQDVSLLWLGTLSNFYFRAKFTVVGDTYQSFTTSSTIFTLGARHPELVELVFPNRTLMNRSLEISYRCTAQITRFANGILKWPLDKNVFPRTGSEVTLYSDADGMQLTRLKGLLEESPKVYHTTAILCRTMEEAKALHQLLNVEDIALLEDSSESLGSRFVLTTIQVAKGMEFDEVIIWNATDEAYHTAKEQMMLYTTCTRAKHRLSLIVPKGTESRFIQTLQAPMKRVEQ</sequence>
<dbReference type="GO" id="GO:0016787">
    <property type="term" value="F:hydrolase activity"/>
    <property type="evidence" value="ECO:0007669"/>
    <property type="project" value="UniProtKB-UniRule"/>
</dbReference>
<dbReference type="PANTHER" id="PTHR11070:SF17">
    <property type="entry name" value="DNA HELICASE IV"/>
    <property type="match status" value="1"/>
</dbReference>
<dbReference type="STRING" id="638301.HMPREF0444_1742"/>
<dbReference type="GO" id="GO:0005524">
    <property type="term" value="F:ATP binding"/>
    <property type="evidence" value="ECO:0007669"/>
    <property type="project" value="UniProtKB-UniRule"/>
</dbReference>
<evidence type="ECO:0000259" key="6">
    <source>
        <dbReference type="PROSITE" id="PS51198"/>
    </source>
</evidence>
<evidence type="ECO:0000313" key="8">
    <source>
        <dbReference type="Proteomes" id="UP000005926"/>
    </source>
</evidence>
<dbReference type="Proteomes" id="UP000005926">
    <property type="component" value="Unassembled WGS sequence"/>
</dbReference>
<keyword evidence="3 5" id="KW-0347">Helicase</keyword>
<dbReference type="Pfam" id="PF13538">
    <property type="entry name" value="UvrD_C_2"/>
    <property type="match status" value="1"/>
</dbReference>
<feature type="binding site" evidence="5">
    <location>
        <begin position="191"/>
        <end position="198"/>
    </location>
    <ligand>
        <name>ATP</name>
        <dbReference type="ChEBI" id="CHEBI:30616"/>
    </ligand>
</feature>
<evidence type="ECO:0000256" key="3">
    <source>
        <dbReference type="ARBA" id="ARBA00022806"/>
    </source>
</evidence>
<reference evidence="7 8" key="1">
    <citation type="submission" date="2009-08" db="EMBL/GenBank/DDBJ databases">
        <authorList>
            <person name="Muzny D."/>
            <person name="Qin X."/>
            <person name="Deng J."/>
            <person name="Jiang H."/>
            <person name="Liu Y."/>
            <person name="Qu J."/>
            <person name="Song X.-Z."/>
            <person name="Zhang L."/>
            <person name="Thornton R."/>
            <person name="Coyle M."/>
            <person name="Francisco L."/>
            <person name="Jackson L."/>
            <person name="Javaid M."/>
            <person name="Korchina V."/>
            <person name="Kovar C."/>
            <person name="Mata R."/>
            <person name="Mathew T."/>
            <person name="Ngo R."/>
            <person name="Nguyen L."/>
            <person name="Nguyen N."/>
            <person name="Okwuonu G."/>
            <person name="Ongeri F."/>
            <person name="Pham C."/>
            <person name="Simmons D."/>
            <person name="Wilczek-Boney K."/>
            <person name="Hale W."/>
            <person name="Jakkamsetti A."/>
            <person name="Pham P."/>
            <person name="Ruth R."/>
            <person name="San Lucas F."/>
            <person name="Warren J."/>
            <person name="Zhang J."/>
            <person name="Zhao Z."/>
            <person name="Zhou C."/>
            <person name="Zhu D."/>
            <person name="Lee S."/>
            <person name="Bess C."/>
            <person name="Blankenburg K."/>
            <person name="Forbes L."/>
            <person name="Fu Q."/>
            <person name="Gubbala S."/>
            <person name="Hirani K."/>
            <person name="Jayaseelan J.C."/>
            <person name="Lara F."/>
            <person name="Munidasa M."/>
            <person name="Palculict T."/>
            <person name="Patil S."/>
            <person name="Pu L.-L."/>
            <person name="Saada N."/>
            <person name="Tang L."/>
            <person name="Weissenberger G."/>
            <person name="Zhu Y."/>
            <person name="Hemphill L."/>
            <person name="Shang Y."/>
            <person name="Youmans B."/>
            <person name="Ayvaz T."/>
            <person name="Ross M."/>
            <person name="Santibanez J."/>
            <person name="Aqrawi P."/>
            <person name="Gross S."/>
            <person name="Joshi V."/>
            <person name="Fowler G."/>
            <person name="Nazareth L."/>
            <person name="Reid J."/>
            <person name="Worley K."/>
            <person name="Petrosino J."/>
            <person name="Highlander S."/>
            <person name="Gibbs R."/>
        </authorList>
    </citation>
    <scope>NUCLEOTIDE SEQUENCE [LARGE SCALE GENOMIC DNA]</scope>
    <source>
        <strain evidence="7 8">ATCC 49175</strain>
    </source>
</reference>
<proteinExistence type="predicted"/>
<organism evidence="7 8">
    <name type="scientific">Granulicatella adiacens ATCC 49175</name>
    <dbReference type="NCBI Taxonomy" id="638301"/>
    <lineage>
        <taxon>Bacteria</taxon>
        <taxon>Bacillati</taxon>
        <taxon>Bacillota</taxon>
        <taxon>Bacilli</taxon>
        <taxon>Lactobacillales</taxon>
        <taxon>Carnobacteriaceae</taxon>
        <taxon>Granulicatella</taxon>
    </lineage>
</organism>
<name>C8NIJ7_9LACT</name>
<gene>
    <name evidence="7" type="ORF">HMPREF0444_1742</name>
</gene>
<dbReference type="Pfam" id="PF00580">
    <property type="entry name" value="UvrD-helicase"/>
    <property type="match status" value="1"/>
</dbReference>
<dbReference type="GO" id="GO:0003677">
    <property type="term" value="F:DNA binding"/>
    <property type="evidence" value="ECO:0007669"/>
    <property type="project" value="InterPro"/>
</dbReference>
<evidence type="ECO:0000256" key="5">
    <source>
        <dbReference type="PROSITE-ProRule" id="PRU00560"/>
    </source>
</evidence>
<evidence type="ECO:0000256" key="4">
    <source>
        <dbReference type="ARBA" id="ARBA00022840"/>
    </source>
</evidence>
<evidence type="ECO:0000256" key="2">
    <source>
        <dbReference type="ARBA" id="ARBA00022801"/>
    </source>
</evidence>
<dbReference type="eggNOG" id="COG3973">
    <property type="taxonomic scope" value="Bacteria"/>
</dbReference>